<keyword evidence="3" id="KW-1185">Reference proteome</keyword>
<accession>A0AAV2B2J9</accession>
<name>A0AAV2B2J9_9ARAC</name>
<protein>
    <submittedName>
        <fullName evidence="2">Uncharacterized protein</fullName>
    </submittedName>
</protein>
<reference evidence="2 3" key="1">
    <citation type="submission" date="2024-04" db="EMBL/GenBank/DDBJ databases">
        <authorList>
            <person name="Rising A."/>
            <person name="Reimegard J."/>
            <person name="Sonavane S."/>
            <person name="Akerstrom W."/>
            <person name="Nylinder S."/>
            <person name="Hedman E."/>
            <person name="Kallberg Y."/>
        </authorList>
    </citation>
    <scope>NUCLEOTIDE SEQUENCE [LARGE SCALE GENOMIC DNA]</scope>
</reference>
<evidence type="ECO:0000313" key="2">
    <source>
        <dbReference type="EMBL" id="CAL1290362.1"/>
    </source>
</evidence>
<feature type="transmembrane region" description="Helical" evidence="1">
    <location>
        <begin position="91"/>
        <end position="114"/>
    </location>
</feature>
<comment type="caution">
    <text evidence="2">The sequence shown here is derived from an EMBL/GenBank/DDBJ whole genome shotgun (WGS) entry which is preliminary data.</text>
</comment>
<feature type="transmembrane region" description="Helical" evidence="1">
    <location>
        <begin position="126"/>
        <end position="145"/>
    </location>
</feature>
<keyword evidence="1" id="KW-0812">Transmembrane</keyword>
<keyword evidence="1" id="KW-0472">Membrane</keyword>
<gene>
    <name evidence="2" type="ORF">LARSCL_LOCUS16439</name>
</gene>
<dbReference type="AlphaFoldDB" id="A0AAV2B2J9"/>
<proteinExistence type="predicted"/>
<evidence type="ECO:0000313" key="3">
    <source>
        <dbReference type="Proteomes" id="UP001497382"/>
    </source>
</evidence>
<dbReference type="Proteomes" id="UP001497382">
    <property type="component" value="Unassembled WGS sequence"/>
</dbReference>
<dbReference type="EMBL" id="CAXIEN010000263">
    <property type="protein sequence ID" value="CAL1290362.1"/>
    <property type="molecule type" value="Genomic_DNA"/>
</dbReference>
<evidence type="ECO:0000256" key="1">
    <source>
        <dbReference type="SAM" id="Phobius"/>
    </source>
</evidence>
<organism evidence="2 3">
    <name type="scientific">Larinioides sclopetarius</name>
    <dbReference type="NCBI Taxonomy" id="280406"/>
    <lineage>
        <taxon>Eukaryota</taxon>
        <taxon>Metazoa</taxon>
        <taxon>Ecdysozoa</taxon>
        <taxon>Arthropoda</taxon>
        <taxon>Chelicerata</taxon>
        <taxon>Arachnida</taxon>
        <taxon>Araneae</taxon>
        <taxon>Araneomorphae</taxon>
        <taxon>Entelegynae</taxon>
        <taxon>Araneoidea</taxon>
        <taxon>Araneidae</taxon>
        <taxon>Larinioides</taxon>
    </lineage>
</organism>
<keyword evidence="1" id="KW-1133">Transmembrane helix</keyword>
<sequence>MNRDTSSILSDSNNDRRISNVYINPTYVSTISLNFQEENEQIDEHVRAEFDRLSYHEMIRNSIKLPETRPRRSKCYHCKLFDKDCKQERLYIAYVLLITLFVMTFCSIGLSLLIRNIPIKFFPDCWKLAISLAFLTFLIGIYICWEDDIHRPLRQRLQRMRIHIVQV</sequence>